<protein>
    <submittedName>
        <fullName evidence="1">Uncharacterized protein</fullName>
    </submittedName>
</protein>
<accession>A0AAE4BNH3</accession>
<evidence type="ECO:0000313" key="2">
    <source>
        <dbReference type="Proteomes" id="UP001185331"/>
    </source>
</evidence>
<organism evidence="1 2">
    <name type="scientific">Deinococcus soli</name>
    <name type="common">ex Cha et al. 2016</name>
    <dbReference type="NCBI Taxonomy" id="1309411"/>
    <lineage>
        <taxon>Bacteria</taxon>
        <taxon>Thermotogati</taxon>
        <taxon>Deinococcota</taxon>
        <taxon>Deinococci</taxon>
        <taxon>Deinococcales</taxon>
        <taxon>Deinococcaceae</taxon>
        <taxon>Deinococcus</taxon>
    </lineage>
</organism>
<dbReference type="EMBL" id="JAVDQK010000005">
    <property type="protein sequence ID" value="MDR6218706.1"/>
    <property type="molecule type" value="Genomic_DNA"/>
</dbReference>
<sequence>MPRDVTPPMHPPINRLPDLHAYFLSHGPRISAQALQAQFPEITFTHERPGGPERPLTDRQGAERLDSGVICVKSGTRKDPTLGLRLGGLFHATEHDPGARQAFTHEARTLLTSLLDALGAAHPDQLSVQQLSTGRHTLHAADQLLISQDPGDKLRVWRAGLEALAPGSHLDPDAVRAAHSVTIAGRVIPARIRSGTDDIVEARLGQTYLPVARPQTVHPANLIRLTSPA</sequence>
<name>A0AAE4BNH3_9DEIO</name>
<evidence type="ECO:0000313" key="1">
    <source>
        <dbReference type="EMBL" id="MDR6218706.1"/>
    </source>
</evidence>
<dbReference type="RefSeq" id="WP_309853225.1">
    <property type="nucleotide sequence ID" value="NZ_JAVDQJ010000004.1"/>
</dbReference>
<dbReference type="AlphaFoldDB" id="A0AAE4BNH3"/>
<gene>
    <name evidence="1" type="ORF">J2Y00_002303</name>
</gene>
<proteinExistence type="predicted"/>
<dbReference type="Proteomes" id="UP001185331">
    <property type="component" value="Unassembled WGS sequence"/>
</dbReference>
<comment type="caution">
    <text evidence="1">The sequence shown here is derived from an EMBL/GenBank/DDBJ whole genome shotgun (WGS) entry which is preliminary data.</text>
</comment>
<reference evidence="1" key="1">
    <citation type="submission" date="2023-07" db="EMBL/GenBank/DDBJ databases">
        <title>Sorghum-associated microbial communities from plants grown in Nebraska, USA.</title>
        <authorList>
            <person name="Schachtman D."/>
        </authorList>
    </citation>
    <scope>NUCLEOTIDE SEQUENCE</scope>
    <source>
        <strain evidence="1">BE330</strain>
    </source>
</reference>